<dbReference type="CDD" id="cd00071">
    <property type="entry name" value="GMPK"/>
    <property type="match status" value="1"/>
</dbReference>
<reference evidence="10" key="1">
    <citation type="journal article" date="2020" name="Fungal Divers.">
        <title>Resolving the Mortierellaceae phylogeny through synthesis of multi-gene phylogenetics and phylogenomics.</title>
        <authorList>
            <person name="Vandepol N."/>
            <person name="Liber J."/>
            <person name="Desiro A."/>
            <person name="Na H."/>
            <person name="Kennedy M."/>
            <person name="Barry K."/>
            <person name="Grigoriev I.V."/>
            <person name="Miller A.N."/>
            <person name="O'Donnell K."/>
            <person name="Stajich J.E."/>
            <person name="Bonito G."/>
        </authorList>
    </citation>
    <scope>NUCLEOTIDE SEQUENCE</scope>
    <source>
        <strain evidence="10">NRRL 2591</strain>
    </source>
</reference>
<evidence type="ECO:0000259" key="9">
    <source>
        <dbReference type="PROSITE" id="PS50052"/>
    </source>
</evidence>
<dbReference type="GO" id="GO:0004385">
    <property type="term" value="F:GMP kinase activity"/>
    <property type="evidence" value="ECO:0007669"/>
    <property type="project" value="UniProtKB-EC"/>
</dbReference>
<organism evidence="10 11">
    <name type="scientific">Mortierella hygrophila</name>
    <dbReference type="NCBI Taxonomy" id="979708"/>
    <lineage>
        <taxon>Eukaryota</taxon>
        <taxon>Fungi</taxon>
        <taxon>Fungi incertae sedis</taxon>
        <taxon>Mucoromycota</taxon>
        <taxon>Mortierellomycotina</taxon>
        <taxon>Mortierellomycetes</taxon>
        <taxon>Mortierellales</taxon>
        <taxon>Mortierellaceae</taxon>
        <taxon>Mortierella</taxon>
    </lineage>
</organism>
<evidence type="ECO:0000256" key="6">
    <source>
        <dbReference type="ARBA" id="ARBA00022777"/>
    </source>
</evidence>
<protein>
    <recommendedName>
        <fullName evidence="3">Guanylate kinase</fullName>
        <ecNumber evidence="2">2.7.4.8</ecNumber>
    </recommendedName>
    <alternativeName>
        <fullName evidence="8">GMP kinase</fullName>
    </alternativeName>
</protein>
<dbReference type="PANTHER" id="PTHR23117:SF13">
    <property type="entry name" value="GUANYLATE KINASE"/>
    <property type="match status" value="1"/>
</dbReference>
<evidence type="ECO:0000256" key="7">
    <source>
        <dbReference type="ARBA" id="ARBA00022840"/>
    </source>
</evidence>
<keyword evidence="4" id="KW-0808">Transferase</keyword>
<evidence type="ECO:0000313" key="11">
    <source>
        <dbReference type="Proteomes" id="UP000723463"/>
    </source>
</evidence>
<evidence type="ECO:0000256" key="1">
    <source>
        <dbReference type="ARBA" id="ARBA00005790"/>
    </source>
</evidence>
<comment type="caution">
    <text evidence="10">The sequence shown here is derived from an EMBL/GenBank/DDBJ whole genome shotgun (WGS) entry which is preliminary data.</text>
</comment>
<proteinExistence type="inferred from homology"/>
<dbReference type="InterPro" id="IPR008144">
    <property type="entry name" value="Guanylate_kin-like_dom"/>
</dbReference>
<dbReference type="AlphaFoldDB" id="A0A9P6K4C6"/>
<keyword evidence="7" id="KW-0067">ATP-binding</keyword>
<dbReference type="FunFam" id="3.40.50.300:FF:000776">
    <property type="entry name" value="Guanylate kinase 2"/>
    <property type="match status" value="1"/>
</dbReference>
<dbReference type="InterPro" id="IPR020590">
    <property type="entry name" value="Guanylate_kinase_CS"/>
</dbReference>
<dbReference type="EC" id="2.7.4.8" evidence="2"/>
<dbReference type="SMART" id="SM00072">
    <property type="entry name" value="GuKc"/>
    <property type="match status" value="1"/>
</dbReference>
<name>A0A9P6K4C6_9FUNG</name>
<dbReference type="Gene3D" id="3.40.50.300">
    <property type="entry name" value="P-loop containing nucleotide triphosphate hydrolases"/>
    <property type="match status" value="1"/>
</dbReference>
<feature type="domain" description="Guanylate kinase-like" evidence="9">
    <location>
        <begin position="13"/>
        <end position="195"/>
    </location>
</feature>
<evidence type="ECO:0000256" key="8">
    <source>
        <dbReference type="ARBA" id="ARBA00030128"/>
    </source>
</evidence>
<dbReference type="EMBL" id="JAAAXW010000067">
    <property type="protein sequence ID" value="KAF9545721.1"/>
    <property type="molecule type" value="Genomic_DNA"/>
</dbReference>
<dbReference type="NCBIfam" id="TIGR03263">
    <property type="entry name" value="guanyl_kin"/>
    <property type="match status" value="1"/>
</dbReference>
<dbReference type="GO" id="GO:0005829">
    <property type="term" value="C:cytosol"/>
    <property type="evidence" value="ECO:0007669"/>
    <property type="project" value="TreeGrafter"/>
</dbReference>
<comment type="similarity">
    <text evidence="1">Belongs to the guanylate kinase family.</text>
</comment>
<dbReference type="SUPFAM" id="SSF52540">
    <property type="entry name" value="P-loop containing nucleoside triphosphate hydrolases"/>
    <property type="match status" value="1"/>
</dbReference>
<dbReference type="GO" id="GO:0005524">
    <property type="term" value="F:ATP binding"/>
    <property type="evidence" value="ECO:0007669"/>
    <property type="project" value="UniProtKB-KW"/>
</dbReference>
<evidence type="ECO:0000256" key="3">
    <source>
        <dbReference type="ARBA" id="ARBA00016296"/>
    </source>
</evidence>
<dbReference type="PROSITE" id="PS50052">
    <property type="entry name" value="GUANYLATE_KINASE_2"/>
    <property type="match status" value="1"/>
</dbReference>
<dbReference type="InterPro" id="IPR027417">
    <property type="entry name" value="P-loop_NTPase"/>
</dbReference>
<dbReference type="InterPro" id="IPR008145">
    <property type="entry name" value="GK/Ca_channel_bsu"/>
</dbReference>
<dbReference type="FunFam" id="3.30.63.10:FF:000002">
    <property type="entry name" value="Guanylate kinase 1"/>
    <property type="match status" value="1"/>
</dbReference>
<accession>A0A9P6K4C6</accession>
<evidence type="ECO:0000256" key="5">
    <source>
        <dbReference type="ARBA" id="ARBA00022741"/>
    </source>
</evidence>
<dbReference type="Proteomes" id="UP000723463">
    <property type="component" value="Unassembled WGS sequence"/>
</dbReference>
<evidence type="ECO:0000256" key="2">
    <source>
        <dbReference type="ARBA" id="ARBA00012961"/>
    </source>
</evidence>
<sequence length="200" mass="21949">MNPSSCLQQSAPSRPIVISGPSGAGKSTFLKRLFAEYPDKFGFSVSNTTRKPRAGEVDGVDYNFLTREEFLAGVARGDFIEHAEFSGNMYGTTVQGVKSVGDKGRICILDIDMQGVKLVKKTDLNPYYLSVQPPSIEELEKRLRGRGTEKEADIQGRLSAAQGELDYAKEEGAYDETIVNDDLEAAYAKFKAYINKITSA</sequence>
<dbReference type="InterPro" id="IPR017665">
    <property type="entry name" value="Guanylate_kinase"/>
</dbReference>
<dbReference type="PANTHER" id="PTHR23117">
    <property type="entry name" value="GUANYLATE KINASE-RELATED"/>
    <property type="match status" value="1"/>
</dbReference>
<keyword evidence="11" id="KW-1185">Reference proteome</keyword>
<keyword evidence="6 10" id="KW-0418">Kinase</keyword>
<dbReference type="PROSITE" id="PS00856">
    <property type="entry name" value="GUANYLATE_KINASE_1"/>
    <property type="match status" value="1"/>
</dbReference>
<keyword evidence="5" id="KW-0547">Nucleotide-binding</keyword>
<gene>
    <name evidence="10" type="primary">GUK1</name>
    <name evidence="10" type="ORF">EC957_010584</name>
</gene>
<evidence type="ECO:0000256" key="4">
    <source>
        <dbReference type="ARBA" id="ARBA00022679"/>
    </source>
</evidence>
<evidence type="ECO:0000313" key="10">
    <source>
        <dbReference type="EMBL" id="KAF9545721.1"/>
    </source>
</evidence>
<dbReference type="Pfam" id="PF00625">
    <property type="entry name" value="Guanylate_kin"/>
    <property type="match status" value="1"/>
</dbReference>